<keyword evidence="7" id="KW-1133">Transmembrane helix</keyword>
<comment type="subcellular location">
    <subcellularLocation>
        <location evidence="1">Cell inner membrane</location>
    </subcellularLocation>
</comment>
<evidence type="ECO:0000313" key="11">
    <source>
        <dbReference type="Proteomes" id="UP000824366"/>
    </source>
</evidence>
<accession>A0ABM7MS03</accession>
<reference evidence="10 11" key="1">
    <citation type="journal article" date="2021" name="Microbiol. Spectr.">
        <title>A Single Bacterium Capable of Oxidation and Reduction of Iron at Circumneutral pH.</title>
        <authorList>
            <person name="Kato S."/>
            <person name="Ohkuma M."/>
        </authorList>
    </citation>
    <scope>NUCLEOTIDE SEQUENCE [LARGE SCALE GENOMIC DNA]</scope>
    <source>
        <strain evidence="10 11">MIZ03</strain>
    </source>
</reference>
<keyword evidence="4" id="KW-0997">Cell inner membrane</keyword>
<keyword evidence="6" id="KW-0653">Protein transport</keyword>
<keyword evidence="3" id="KW-1003">Cell membrane</keyword>
<evidence type="ECO:0000256" key="3">
    <source>
        <dbReference type="ARBA" id="ARBA00022475"/>
    </source>
</evidence>
<evidence type="ECO:0000256" key="2">
    <source>
        <dbReference type="ARBA" id="ARBA00022448"/>
    </source>
</evidence>
<evidence type="ECO:0000313" key="10">
    <source>
        <dbReference type="EMBL" id="BCO29125.1"/>
    </source>
</evidence>
<proteinExistence type="predicted"/>
<dbReference type="Pfam" id="PF11356">
    <property type="entry name" value="T2SSC"/>
    <property type="match status" value="1"/>
</dbReference>
<evidence type="ECO:0000256" key="8">
    <source>
        <dbReference type="ARBA" id="ARBA00023136"/>
    </source>
</evidence>
<keyword evidence="11" id="KW-1185">Reference proteome</keyword>
<evidence type="ECO:0000256" key="6">
    <source>
        <dbReference type="ARBA" id="ARBA00022927"/>
    </source>
</evidence>
<feature type="domain" description="Type II secretion system protein GspC N-terminal" evidence="9">
    <location>
        <begin position="69"/>
        <end position="127"/>
    </location>
</feature>
<dbReference type="Proteomes" id="UP000824366">
    <property type="component" value="Chromosome"/>
</dbReference>
<keyword evidence="2" id="KW-0813">Transport</keyword>
<sequence length="148" mass="15914">MQVKSPEFWRLRLVTFLLAALAASSVGYWALKWSTSTGLTRTTLLEPATRPINSAQIARLLGATPGSDSPTPQVQTKYKLLGVITLGPHRGSALIAMDDKPAKPYRVGEQISEDLVLQSVQARSALLGAHLQGTTSITLELPLMPGTH</sequence>
<evidence type="ECO:0000256" key="5">
    <source>
        <dbReference type="ARBA" id="ARBA00022692"/>
    </source>
</evidence>
<dbReference type="InterPro" id="IPR024961">
    <property type="entry name" value="T2SS_GspC_N"/>
</dbReference>
<name>A0ABM7MS03_9BURK</name>
<protein>
    <recommendedName>
        <fullName evidence="9">Type II secretion system protein GspC N-terminal domain-containing protein</fullName>
    </recommendedName>
</protein>
<evidence type="ECO:0000256" key="1">
    <source>
        <dbReference type="ARBA" id="ARBA00004533"/>
    </source>
</evidence>
<evidence type="ECO:0000259" key="9">
    <source>
        <dbReference type="Pfam" id="PF11356"/>
    </source>
</evidence>
<dbReference type="EMBL" id="AP024238">
    <property type="protein sequence ID" value="BCO29125.1"/>
    <property type="molecule type" value="Genomic_DNA"/>
</dbReference>
<gene>
    <name evidence="10" type="ORF">MIZ03_4037</name>
</gene>
<dbReference type="RefSeq" id="WP_223905005.1">
    <property type="nucleotide sequence ID" value="NZ_AP024238.1"/>
</dbReference>
<keyword evidence="5" id="KW-0812">Transmembrane</keyword>
<evidence type="ECO:0000256" key="7">
    <source>
        <dbReference type="ARBA" id="ARBA00022989"/>
    </source>
</evidence>
<organism evidence="10 11">
    <name type="scientific">Rhodoferax lithotrophicus</name>
    <dbReference type="NCBI Taxonomy" id="2798804"/>
    <lineage>
        <taxon>Bacteria</taxon>
        <taxon>Pseudomonadati</taxon>
        <taxon>Pseudomonadota</taxon>
        <taxon>Betaproteobacteria</taxon>
        <taxon>Burkholderiales</taxon>
        <taxon>Comamonadaceae</taxon>
        <taxon>Rhodoferax</taxon>
    </lineage>
</organism>
<evidence type="ECO:0000256" key="4">
    <source>
        <dbReference type="ARBA" id="ARBA00022519"/>
    </source>
</evidence>
<keyword evidence="8" id="KW-0472">Membrane</keyword>